<evidence type="ECO:0000256" key="6">
    <source>
        <dbReference type="RuleBase" id="RU003915"/>
    </source>
</evidence>
<dbReference type="AlphaFoldDB" id="A0A965ZEJ1"/>
<accession>A0A965ZEJ1</accession>
<dbReference type="GO" id="GO:0003755">
    <property type="term" value="F:peptidyl-prolyl cis-trans isomerase activity"/>
    <property type="evidence" value="ECO:0007669"/>
    <property type="project" value="UniProtKB-UniRule"/>
</dbReference>
<evidence type="ECO:0000256" key="1">
    <source>
        <dbReference type="ARBA" id="ARBA00000971"/>
    </source>
</evidence>
<keyword evidence="9" id="KW-1185">Reference proteome</keyword>
<comment type="caution">
    <text evidence="8">The sequence shown here is derived from an EMBL/GenBank/DDBJ whole genome shotgun (WGS) entry which is preliminary data.</text>
</comment>
<dbReference type="Gene3D" id="3.10.50.40">
    <property type="match status" value="1"/>
</dbReference>
<organism evidence="8 9">
    <name type="scientific">Mucilaginibacter agri</name>
    <dbReference type="NCBI Taxonomy" id="2695265"/>
    <lineage>
        <taxon>Bacteria</taxon>
        <taxon>Pseudomonadati</taxon>
        <taxon>Bacteroidota</taxon>
        <taxon>Sphingobacteriia</taxon>
        <taxon>Sphingobacteriales</taxon>
        <taxon>Sphingobacteriaceae</taxon>
        <taxon>Mucilaginibacter</taxon>
    </lineage>
</organism>
<evidence type="ECO:0000256" key="4">
    <source>
        <dbReference type="ARBA" id="ARBA00023235"/>
    </source>
</evidence>
<evidence type="ECO:0000256" key="3">
    <source>
        <dbReference type="ARBA" id="ARBA00023110"/>
    </source>
</evidence>
<evidence type="ECO:0000313" key="8">
    <source>
        <dbReference type="EMBL" id="NCD69604.1"/>
    </source>
</evidence>
<dbReference type="InterPro" id="IPR001179">
    <property type="entry name" value="PPIase_FKBP_dom"/>
</dbReference>
<dbReference type="RefSeq" id="WP_166585563.1">
    <property type="nucleotide sequence ID" value="NZ_WWEO01000041.1"/>
</dbReference>
<keyword evidence="3 5" id="KW-0697">Rotamase</keyword>
<feature type="domain" description="PPIase FKBP-type" evidence="7">
    <location>
        <begin position="76"/>
        <end position="156"/>
    </location>
</feature>
<name>A0A965ZEJ1_9SPHI</name>
<protein>
    <recommendedName>
        <fullName evidence="6">Peptidyl-prolyl cis-trans isomerase</fullName>
        <ecNumber evidence="6">5.2.1.8</ecNumber>
    </recommendedName>
</protein>
<dbReference type="Pfam" id="PF00254">
    <property type="entry name" value="FKBP_C"/>
    <property type="match status" value="1"/>
</dbReference>
<dbReference type="PANTHER" id="PTHR43811:SF19">
    <property type="entry name" value="39 KDA FK506-BINDING NUCLEAR PROTEIN"/>
    <property type="match status" value="1"/>
</dbReference>
<dbReference type="PROSITE" id="PS51257">
    <property type="entry name" value="PROKAR_LIPOPROTEIN"/>
    <property type="match status" value="1"/>
</dbReference>
<comment type="similarity">
    <text evidence="2 6">Belongs to the FKBP-type PPIase family.</text>
</comment>
<reference evidence="8" key="1">
    <citation type="submission" date="2020-01" db="EMBL/GenBank/DDBJ databases">
        <authorList>
            <person name="Seo Y.L."/>
        </authorList>
    </citation>
    <scope>NUCLEOTIDE SEQUENCE</scope>
    <source>
        <strain evidence="8">R11</strain>
    </source>
</reference>
<dbReference type="Proteomes" id="UP000638732">
    <property type="component" value="Unassembled WGS sequence"/>
</dbReference>
<reference evidence="8" key="2">
    <citation type="submission" date="2020-10" db="EMBL/GenBank/DDBJ databases">
        <title>Mucilaginibacter sp. nov., isolated from soil.</title>
        <authorList>
            <person name="Jeon C.O."/>
        </authorList>
    </citation>
    <scope>NUCLEOTIDE SEQUENCE</scope>
    <source>
        <strain evidence="8">R11</strain>
    </source>
</reference>
<dbReference type="EC" id="5.2.1.8" evidence="6"/>
<dbReference type="SUPFAM" id="SSF54534">
    <property type="entry name" value="FKBP-like"/>
    <property type="match status" value="1"/>
</dbReference>
<evidence type="ECO:0000256" key="5">
    <source>
        <dbReference type="PROSITE-ProRule" id="PRU00277"/>
    </source>
</evidence>
<dbReference type="EMBL" id="WWEO01000041">
    <property type="protein sequence ID" value="NCD69604.1"/>
    <property type="molecule type" value="Genomic_DNA"/>
</dbReference>
<dbReference type="PANTHER" id="PTHR43811">
    <property type="entry name" value="FKBP-TYPE PEPTIDYL-PROLYL CIS-TRANS ISOMERASE FKPA"/>
    <property type="match status" value="1"/>
</dbReference>
<comment type="catalytic activity">
    <reaction evidence="1 5 6">
        <text>[protein]-peptidylproline (omega=180) = [protein]-peptidylproline (omega=0)</text>
        <dbReference type="Rhea" id="RHEA:16237"/>
        <dbReference type="Rhea" id="RHEA-COMP:10747"/>
        <dbReference type="Rhea" id="RHEA-COMP:10748"/>
        <dbReference type="ChEBI" id="CHEBI:83833"/>
        <dbReference type="ChEBI" id="CHEBI:83834"/>
        <dbReference type="EC" id="5.2.1.8"/>
    </reaction>
</comment>
<evidence type="ECO:0000313" key="9">
    <source>
        <dbReference type="Proteomes" id="UP000638732"/>
    </source>
</evidence>
<sequence length="156" mass="16594">MKKYLFLLLTAVVGLASCSKKDDSTTSTYDATAQAAKDDATIQAFIKTNNITAVKDPSGVYYQVVIAGDGAYPTATSTVTVNYKGYLLDGTLFDSGSSSTFSLTSVIAGWQYGIPHINKGGRIRLLIPSTLAYKNTASGKIPANSVLDFTVDLIKF</sequence>
<dbReference type="PROSITE" id="PS50059">
    <property type="entry name" value="FKBP_PPIASE"/>
    <property type="match status" value="1"/>
</dbReference>
<evidence type="ECO:0000256" key="2">
    <source>
        <dbReference type="ARBA" id="ARBA00006577"/>
    </source>
</evidence>
<proteinExistence type="inferred from homology"/>
<gene>
    <name evidence="8" type="ORF">GSY63_09575</name>
</gene>
<keyword evidence="4 5" id="KW-0413">Isomerase</keyword>
<dbReference type="InterPro" id="IPR046357">
    <property type="entry name" value="PPIase_dom_sf"/>
</dbReference>
<evidence type="ECO:0000259" key="7">
    <source>
        <dbReference type="PROSITE" id="PS50059"/>
    </source>
</evidence>